<accession>A0ABU3KNS4</accession>
<dbReference type="GO" id="GO:0016740">
    <property type="term" value="F:transferase activity"/>
    <property type="evidence" value="ECO:0007669"/>
    <property type="project" value="UniProtKB-KW"/>
</dbReference>
<dbReference type="EC" id="2.5.1.-" evidence="3"/>
<dbReference type="SUPFAM" id="SSF52821">
    <property type="entry name" value="Rhodanese/Cell cycle control phosphatase"/>
    <property type="match status" value="1"/>
</dbReference>
<dbReference type="PANTHER" id="PTHR30401:SF0">
    <property type="entry name" value="TRNA 2-SELENOURIDINE SYNTHASE"/>
    <property type="match status" value="1"/>
</dbReference>
<reference evidence="3 4" key="1">
    <citation type="submission" date="2023-08" db="EMBL/GenBank/DDBJ databases">
        <title>Rhodoferax potami sp. nov. and Rhodoferax mekongensis sp. nov., isolated from the Mekong River in Thailand.</title>
        <authorList>
            <person name="Kitikhun S."/>
            <person name="Charoenyingcharoen P."/>
            <person name="Siriarchawattana P."/>
            <person name="Likhitrattanapisal S."/>
            <person name="Nilsakha T."/>
            <person name="Chanpet A."/>
            <person name="Rattanawaree P."/>
            <person name="Ingsriswang S."/>
        </authorList>
    </citation>
    <scope>NUCLEOTIDE SEQUENCE [LARGE SCALE GENOMIC DNA]</scope>
    <source>
        <strain evidence="3 4">TBRC 17660</strain>
    </source>
</reference>
<dbReference type="NCBIfam" id="TIGR03167">
    <property type="entry name" value="tRNA_sel_U_synt"/>
    <property type="match status" value="1"/>
</dbReference>
<dbReference type="Pfam" id="PF26341">
    <property type="entry name" value="AAA_SelU"/>
    <property type="match status" value="1"/>
</dbReference>
<evidence type="ECO:0000259" key="2">
    <source>
        <dbReference type="PROSITE" id="PS50206"/>
    </source>
</evidence>
<name>A0ABU3KNS4_9BURK</name>
<feature type="domain" description="Rhodanese" evidence="2">
    <location>
        <begin position="20"/>
        <end position="136"/>
    </location>
</feature>
<sequence>MTSVNHTFADIEQLSTFDAVIDARSPGEYALDHIPGAINCPVLNDEERIRVGTMYKQVSPFEARKVGAVLVARNVATHIDSLFAAHPKSWRPLVYCWRGGQRSGSFTHILNEVGWTARRLSGGYKSWRHHVLEELVRMPAQFRFQVLAGPTGSGKTKVLEALQAQGHQVLNLEALAAHKGSVLGGLPDQAQPSQKMFETQILYTLSSFDPGRPVYVEAESKRIGLLRLPDSIYQGIQQGQWWGLEVPVGLRVQFLLQDYAYFLHSDTLLDQLDRLVPTCGRAQVDQWKEWVAASRYAELVEDLLVKHYDRYYDRSMRQLQSGEARDFLLSTDDVSDAGFMDLASRLALRSQLTTGAPAR</sequence>
<dbReference type="SMART" id="SM00450">
    <property type="entry name" value="RHOD"/>
    <property type="match status" value="1"/>
</dbReference>
<keyword evidence="1" id="KW-0711">Selenium</keyword>
<evidence type="ECO:0000313" key="3">
    <source>
        <dbReference type="EMBL" id="MDT7519461.1"/>
    </source>
</evidence>
<dbReference type="InterPro" id="IPR001763">
    <property type="entry name" value="Rhodanese-like_dom"/>
</dbReference>
<dbReference type="Gene3D" id="3.40.250.10">
    <property type="entry name" value="Rhodanese-like domain"/>
    <property type="match status" value="1"/>
</dbReference>
<proteinExistence type="predicted"/>
<protein>
    <submittedName>
        <fullName evidence="3">tRNA 2-selenouridine(34) synthase MnmH</fullName>
        <ecNumber evidence="3">2.5.1.-</ecNumber>
    </submittedName>
</protein>
<dbReference type="InterPro" id="IPR017582">
    <property type="entry name" value="SelU"/>
</dbReference>
<dbReference type="Pfam" id="PF00581">
    <property type="entry name" value="Rhodanese"/>
    <property type="match status" value="1"/>
</dbReference>
<dbReference type="PANTHER" id="PTHR30401">
    <property type="entry name" value="TRNA 2-SELENOURIDINE SYNTHASE"/>
    <property type="match status" value="1"/>
</dbReference>
<keyword evidence="4" id="KW-1185">Reference proteome</keyword>
<evidence type="ECO:0000313" key="4">
    <source>
        <dbReference type="Proteomes" id="UP001321700"/>
    </source>
</evidence>
<dbReference type="InterPro" id="IPR058840">
    <property type="entry name" value="AAA_SelU"/>
</dbReference>
<dbReference type="EMBL" id="JAVBIK010000001">
    <property type="protein sequence ID" value="MDT7519461.1"/>
    <property type="molecule type" value="Genomic_DNA"/>
</dbReference>
<organism evidence="3 4">
    <name type="scientific">Rhodoferax potami</name>
    <dbReference type="NCBI Taxonomy" id="3068338"/>
    <lineage>
        <taxon>Bacteria</taxon>
        <taxon>Pseudomonadati</taxon>
        <taxon>Pseudomonadota</taxon>
        <taxon>Betaproteobacteria</taxon>
        <taxon>Burkholderiales</taxon>
        <taxon>Comamonadaceae</taxon>
        <taxon>Rhodoferax</taxon>
    </lineage>
</organism>
<comment type="caution">
    <text evidence="3">The sequence shown here is derived from an EMBL/GenBank/DDBJ whole genome shotgun (WGS) entry which is preliminary data.</text>
</comment>
<dbReference type="RefSeq" id="WP_313875140.1">
    <property type="nucleotide sequence ID" value="NZ_JAVBIK010000001.1"/>
</dbReference>
<dbReference type="InterPro" id="IPR036873">
    <property type="entry name" value="Rhodanese-like_dom_sf"/>
</dbReference>
<dbReference type="Proteomes" id="UP001321700">
    <property type="component" value="Unassembled WGS sequence"/>
</dbReference>
<dbReference type="PROSITE" id="PS50206">
    <property type="entry name" value="RHODANESE_3"/>
    <property type="match status" value="1"/>
</dbReference>
<evidence type="ECO:0000256" key="1">
    <source>
        <dbReference type="ARBA" id="ARBA00023266"/>
    </source>
</evidence>
<keyword evidence="3" id="KW-0808">Transferase</keyword>
<dbReference type="NCBIfam" id="NF008752">
    <property type="entry name" value="PRK11784.1-4"/>
    <property type="match status" value="1"/>
</dbReference>
<dbReference type="NCBIfam" id="NF008750">
    <property type="entry name" value="PRK11784.1-2"/>
    <property type="match status" value="1"/>
</dbReference>
<gene>
    <name evidence="3" type="primary">mnmH</name>
    <name evidence="3" type="ORF">RAE19_12205</name>
</gene>